<keyword evidence="3" id="KW-1185">Reference proteome</keyword>
<evidence type="ECO:0000313" key="3">
    <source>
        <dbReference type="Proteomes" id="UP001177670"/>
    </source>
</evidence>
<dbReference type="AlphaFoldDB" id="A0AA40KXV0"/>
<accession>A0AA40KXV0</accession>
<gene>
    <name evidence="2" type="ORF">K0M31_001470</name>
</gene>
<dbReference type="EMBL" id="JAHYIQ010000001">
    <property type="protein sequence ID" value="KAK1136938.1"/>
    <property type="molecule type" value="Genomic_DNA"/>
</dbReference>
<evidence type="ECO:0000256" key="1">
    <source>
        <dbReference type="SAM" id="MobiDB-lite"/>
    </source>
</evidence>
<reference evidence="2" key="1">
    <citation type="submission" date="2021-10" db="EMBL/GenBank/DDBJ databases">
        <title>Melipona bicolor Genome sequencing and assembly.</title>
        <authorList>
            <person name="Araujo N.S."/>
            <person name="Arias M.C."/>
        </authorList>
    </citation>
    <scope>NUCLEOTIDE SEQUENCE</scope>
    <source>
        <strain evidence="2">USP_2M_L1-L4_2017</strain>
        <tissue evidence="2">Whole body</tissue>
    </source>
</reference>
<feature type="region of interest" description="Disordered" evidence="1">
    <location>
        <begin position="1"/>
        <end position="56"/>
    </location>
</feature>
<organism evidence="2 3">
    <name type="scientific">Melipona bicolor</name>
    <dbReference type="NCBI Taxonomy" id="60889"/>
    <lineage>
        <taxon>Eukaryota</taxon>
        <taxon>Metazoa</taxon>
        <taxon>Ecdysozoa</taxon>
        <taxon>Arthropoda</taxon>
        <taxon>Hexapoda</taxon>
        <taxon>Insecta</taxon>
        <taxon>Pterygota</taxon>
        <taxon>Neoptera</taxon>
        <taxon>Endopterygota</taxon>
        <taxon>Hymenoptera</taxon>
        <taxon>Apocrita</taxon>
        <taxon>Aculeata</taxon>
        <taxon>Apoidea</taxon>
        <taxon>Anthophila</taxon>
        <taxon>Apidae</taxon>
        <taxon>Melipona</taxon>
    </lineage>
</organism>
<evidence type="ECO:0000313" key="2">
    <source>
        <dbReference type="EMBL" id="KAK1136938.1"/>
    </source>
</evidence>
<comment type="caution">
    <text evidence="2">The sequence shown here is derived from an EMBL/GenBank/DDBJ whole genome shotgun (WGS) entry which is preliminary data.</text>
</comment>
<protein>
    <submittedName>
        <fullName evidence="2">Uncharacterized protein</fullName>
    </submittedName>
</protein>
<sequence length="56" mass="6321">MKSTPPISRDRQQSFNGARNRLICLATSEDMEERRSIERFERAKGPGEAAGRNGEI</sequence>
<dbReference type="Proteomes" id="UP001177670">
    <property type="component" value="Unassembled WGS sequence"/>
</dbReference>
<feature type="compositionally biased region" description="Basic and acidic residues" evidence="1">
    <location>
        <begin position="32"/>
        <end position="45"/>
    </location>
</feature>
<name>A0AA40KXV0_9HYME</name>
<proteinExistence type="predicted"/>